<name>A0A167XN75_9AGAM</name>
<proteinExistence type="predicted"/>
<gene>
    <name evidence="1" type="ORF">FIBSPDRAFT_287418</name>
</gene>
<protein>
    <submittedName>
        <fullName evidence="1">Uncharacterized protein</fullName>
    </submittedName>
</protein>
<evidence type="ECO:0000313" key="1">
    <source>
        <dbReference type="EMBL" id="KZP07393.1"/>
    </source>
</evidence>
<sequence>MLGCGHKGGETPTIFLLVCTMPTRTTKGHQSALYQFSNVPSHPATVFSFTVYPPADTHTWMSPTSANSNASFGPSVYQRLWAEMPVYGTVLLPLALPSGPAGVSAAVGLRMLGCGHKGGVVVRVDEAQGLTGRRVHDVPSA</sequence>
<evidence type="ECO:0000313" key="2">
    <source>
        <dbReference type="Proteomes" id="UP000076532"/>
    </source>
</evidence>
<organism evidence="1 2">
    <name type="scientific">Athelia psychrophila</name>
    <dbReference type="NCBI Taxonomy" id="1759441"/>
    <lineage>
        <taxon>Eukaryota</taxon>
        <taxon>Fungi</taxon>
        <taxon>Dikarya</taxon>
        <taxon>Basidiomycota</taxon>
        <taxon>Agaricomycotina</taxon>
        <taxon>Agaricomycetes</taxon>
        <taxon>Agaricomycetidae</taxon>
        <taxon>Atheliales</taxon>
        <taxon>Atheliaceae</taxon>
        <taxon>Athelia</taxon>
    </lineage>
</organism>
<dbReference type="Proteomes" id="UP000076532">
    <property type="component" value="Unassembled WGS sequence"/>
</dbReference>
<dbReference type="AlphaFoldDB" id="A0A167XN75"/>
<keyword evidence="2" id="KW-1185">Reference proteome</keyword>
<reference evidence="1 2" key="1">
    <citation type="journal article" date="2016" name="Mol. Biol. Evol.">
        <title>Comparative Genomics of Early-Diverging Mushroom-Forming Fungi Provides Insights into the Origins of Lignocellulose Decay Capabilities.</title>
        <authorList>
            <person name="Nagy L.G."/>
            <person name="Riley R."/>
            <person name="Tritt A."/>
            <person name="Adam C."/>
            <person name="Daum C."/>
            <person name="Floudas D."/>
            <person name="Sun H."/>
            <person name="Yadav J.S."/>
            <person name="Pangilinan J."/>
            <person name="Larsson K.H."/>
            <person name="Matsuura K."/>
            <person name="Barry K."/>
            <person name="Labutti K."/>
            <person name="Kuo R."/>
            <person name="Ohm R.A."/>
            <person name="Bhattacharya S.S."/>
            <person name="Shirouzu T."/>
            <person name="Yoshinaga Y."/>
            <person name="Martin F.M."/>
            <person name="Grigoriev I.V."/>
            <person name="Hibbett D.S."/>
        </authorList>
    </citation>
    <scope>NUCLEOTIDE SEQUENCE [LARGE SCALE GENOMIC DNA]</scope>
    <source>
        <strain evidence="1 2">CBS 109695</strain>
    </source>
</reference>
<dbReference type="EMBL" id="KV417752">
    <property type="protein sequence ID" value="KZP07393.1"/>
    <property type="molecule type" value="Genomic_DNA"/>
</dbReference>
<accession>A0A167XN75</accession>